<name>A0A7Y6TUZ3_9BURK</name>
<gene>
    <name evidence="2" type="ORF">HQN59_02135</name>
</gene>
<accession>A0A7Y6TUZ3</accession>
<reference evidence="2 3" key="1">
    <citation type="submission" date="2020-06" db="EMBL/GenBank/DDBJ databases">
        <title>Schlegella sp. ID0723 isolated from air conditioner.</title>
        <authorList>
            <person name="Kim D.Y."/>
            <person name="Kim D.-U."/>
        </authorList>
    </citation>
    <scope>NUCLEOTIDE SEQUENCE [LARGE SCALE GENOMIC DNA]</scope>
    <source>
        <strain evidence="2 3">ID0723</strain>
    </source>
</reference>
<evidence type="ECO:0000256" key="1">
    <source>
        <dbReference type="SAM" id="SignalP"/>
    </source>
</evidence>
<evidence type="ECO:0000313" key="3">
    <source>
        <dbReference type="Proteomes" id="UP000529637"/>
    </source>
</evidence>
<organism evidence="2 3">
    <name type="scientific">Piscinibacter koreensis</name>
    <dbReference type="NCBI Taxonomy" id="2742824"/>
    <lineage>
        <taxon>Bacteria</taxon>
        <taxon>Pseudomonadati</taxon>
        <taxon>Pseudomonadota</taxon>
        <taxon>Betaproteobacteria</taxon>
        <taxon>Burkholderiales</taxon>
        <taxon>Sphaerotilaceae</taxon>
        <taxon>Piscinibacter</taxon>
    </lineage>
</organism>
<evidence type="ECO:0000313" key="2">
    <source>
        <dbReference type="EMBL" id="NUZ04549.1"/>
    </source>
</evidence>
<feature type="signal peptide" evidence="1">
    <location>
        <begin position="1"/>
        <end position="20"/>
    </location>
</feature>
<dbReference type="Proteomes" id="UP000529637">
    <property type="component" value="Unassembled WGS sequence"/>
</dbReference>
<keyword evidence="3" id="KW-1185">Reference proteome</keyword>
<comment type="caution">
    <text evidence="2">The sequence shown here is derived from an EMBL/GenBank/DDBJ whole genome shotgun (WGS) entry which is preliminary data.</text>
</comment>
<dbReference type="AlphaFoldDB" id="A0A7Y6TUZ3"/>
<feature type="chain" id="PRO_5030968369" evidence="1">
    <location>
        <begin position="21"/>
        <end position="65"/>
    </location>
</feature>
<dbReference type="RefSeq" id="WP_176065584.1">
    <property type="nucleotide sequence ID" value="NZ_JABWMJ010000001.1"/>
</dbReference>
<protein>
    <submittedName>
        <fullName evidence="2">Uncharacterized protein</fullName>
    </submittedName>
</protein>
<dbReference type="EMBL" id="JABWMJ010000001">
    <property type="protein sequence ID" value="NUZ04549.1"/>
    <property type="molecule type" value="Genomic_DNA"/>
</dbReference>
<keyword evidence="1" id="KW-0732">Signal</keyword>
<proteinExistence type="predicted"/>
<sequence>MKLKSSIAAIGLMLAGVAFAQPSIYYLWKNNATGKTMCNPDAPAAGWVKVGGPFEDSNCTIKAPQ</sequence>